<dbReference type="PANTHER" id="PTHR10442">
    <property type="entry name" value="40S RIBOSOMAL PROTEIN S21"/>
    <property type="match status" value="1"/>
</dbReference>
<evidence type="ECO:0000256" key="1">
    <source>
        <dbReference type="ARBA" id="ARBA00010228"/>
    </source>
</evidence>
<reference evidence="5" key="1">
    <citation type="submission" date="2021-12" db="EMBL/GenBank/DDBJ databases">
        <title>Prjna785345.</title>
        <authorList>
            <person name="Rujirawat T."/>
            <person name="Krajaejun T."/>
        </authorList>
    </citation>
    <scope>NUCLEOTIDE SEQUENCE</scope>
    <source>
        <strain evidence="5">Pi057C3</strain>
    </source>
</reference>
<dbReference type="GO" id="GO:0003735">
    <property type="term" value="F:structural constituent of ribosome"/>
    <property type="evidence" value="ECO:0007669"/>
    <property type="project" value="InterPro"/>
</dbReference>
<evidence type="ECO:0000313" key="6">
    <source>
        <dbReference type="Proteomes" id="UP001209570"/>
    </source>
</evidence>
<protein>
    <recommendedName>
        <fullName evidence="4">40S ribosomal protein S21</fullName>
    </recommendedName>
</protein>
<dbReference type="InterPro" id="IPR038579">
    <property type="entry name" value="Ribosomal_eS21_sf"/>
</dbReference>
<dbReference type="FunFam" id="3.30.1230.20:FF:000008">
    <property type="entry name" value="40S ribosomal protein S21"/>
    <property type="match status" value="1"/>
</dbReference>
<gene>
    <name evidence="5" type="ORF">P43SY_007877</name>
</gene>
<comment type="similarity">
    <text evidence="1 4">Belongs to the eukaryotic ribosomal protein eS21 family.</text>
</comment>
<dbReference type="Pfam" id="PF01249">
    <property type="entry name" value="Ribosomal_S21e"/>
    <property type="match status" value="1"/>
</dbReference>
<evidence type="ECO:0000256" key="3">
    <source>
        <dbReference type="ARBA" id="ARBA00023274"/>
    </source>
</evidence>
<keyword evidence="2 4" id="KW-0689">Ribosomal protein</keyword>
<keyword evidence="3 4" id="KW-0687">Ribonucleoprotein</keyword>
<dbReference type="AlphaFoldDB" id="A0AAD5LJ38"/>
<dbReference type="GO" id="GO:0005840">
    <property type="term" value="C:ribosome"/>
    <property type="evidence" value="ECO:0007669"/>
    <property type="project" value="UniProtKB-KW"/>
</dbReference>
<proteinExistence type="inferred from homology"/>
<dbReference type="Gene3D" id="3.30.1230.20">
    <property type="match status" value="1"/>
</dbReference>
<evidence type="ECO:0000313" key="5">
    <source>
        <dbReference type="EMBL" id="KAJ0402735.1"/>
    </source>
</evidence>
<sequence>MQNAAGQNIDIYIPRKCSWTNRIIAAKDHASVQLSVARVNANGVYTGETDSIALAGYIRGKGESDMAVTELARQIDSKQ</sequence>
<dbReference type="EMBL" id="JAKCXM010000096">
    <property type="protein sequence ID" value="KAJ0402735.1"/>
    <property type="molecule type" value="Genomic_DNA"/>
</dbReference>
<evidence type="ECO:0000256" key="2">
    <source>
        <dbReference type="ARBA" id="ARBA00022980"/>
    </source>
</evidence>
<dbReference type="Proteomes" id="UP001209570">
    <property type="component" value="Unassembled WGS sequence"/>
</dbReference>
<evidence type="ECO:0000256" key="4">
    <source>
        <dbReference type="PIRNR" id="PIRNR002148"/>
    </source>
</evidence>
<dbReference type="InterPro" id="IPR001931">
    <property type="entry name" value="Ribosomal_eS21"/>
</dbReference>
<dbReference type="GO" id="GO:0006412">
    <property type="term" value="P:translation"/>
    <property type="evidence" value="ECO:0007669"/>
    <property type="project" value="InterPro"/>
</dbReference>
<dbReference type="PIRSF" id="PIRSF002148">
    <property type="entry name" value="Ribosomal_S21e"/>
    <property type="match status" value="1"/>
</dbReference>
<organism evidence="5 6">
    <name type="scientific">Pythium insidiosum</name>
    <name type="common">Pythiosis disease agent</name>
    <dbReference type="NCBI Taxonomy" id="114742"/>
    <lineage>
        <taxon>Eukaryota</taxon>
        <taxon>Sar</taxon>
        <taxon>Stramenopiles</taxon>
        <taxon>Oomycota</taxon>
        <taxon>Peronosporomycetes</taxon>
        <taxon>Pythiales</taxon>
        <taxon>Pythiaceae</taxon>
        <taxon>Pythium</taxon>
    </lineage>
</organism>
<keyword evidence="6" id="KW-1185">Reference proteome</keyword>
<name>A0AAD5LJ38_PYTIN</name>
<comment type="caution">
    <text evidence="5">The sequence shown here is derived from an EMBL/GenBank/DDBJ whole genome shotgun (WGS) entry which is preliminary data.</text>
</comment>
<dbReference type="GO" id="GO:1990904">
    <property type="term" value="C:ribonucleoprotein complex"/>
    <property type="evidence" value="ECO:0007669"/>
    <property type="project" value="UniProtKB-KW"/>
</dbReference>
<accession>A0AAD5LJ38</accession>